<dbReference type="EMBL" id="DYYI01000009">
    <property type="protein sequence ID" value="HJE18903.1"/>
    <property type="molecule type" value="Genomic_DNA"/>
</dbReference>
<sequence>MNNQEFSSLRKEVSNLNLELLELLVKRGKAVEKLGDFKRSHGLPVFDPEREQQILDGIEHMEHAPYPLESIQSIYQAIFDASKDIQHLARKQ</sequence>
<dbReference type="EC" id="5.4.99.5" evidence="3"/>
<dbReference type="SUPFAM" id="SSF48600">
    <property type="entry name" value="Chorismate mutase II"/>
    <property type="match status" value="1"/>
</dbReference>
<feature type="domain" description="Chorismate mutase" evidence="2">
    <location>
        <begin position="1"/>
        <end position="90"/>
    </location>
</feature>
<evidence type="ECO:0000313" key="3">
    <source>
        <dbReference type="EMBL" id="HJE18903.1"/>
    </source>
</evidence>
<protein>
    <submittedName>
        <fullName evidence="3">Chorismate mutase</fullName>
        <ecNumber evidence="3">5.4.99.5</ecNumber>
    </submittedName>
</protein>
<evidence type="ECO:0000256" key="1">
    <source>
        <dbReference type="ARBA" id="ARBA00023235"/>
    </source>
</evidence>
<accession>A0A921DVN3</accession>
<dbReference type="GO" id="GO:0046417">
    <property type="term" value="P:chorismate metabolic process"/>
    <property type="evidence" value="ECO:0007669"/>
    <property type="project" value="InterPro"/>
</dbReference>
<dbReference type="Pfam" id="PF01817">
    <property type="entry name" value="CM_2"/>
    <property type="match status" value="1"/>
</dbReference>
<comment type="caution">
    <text evidence="3">The sequence shown here is derived from an EMBL/GenBank/DDBJ whole genome shotgun (WGS) entry which is preliminary data.</text>
</comment>
<dbReference type="GO" id="GO:0009697">
    <property type="term" value="P:salicylic acid biosynthetic process"/>
    <property type="evidence" value="ECO:0007669"/>
    <property type="project" value="TreeGrafter"/>
</dbReference>
<reference evidence="3" key="1">
    <citation type="journal article" date="2021" name="PeerJ">
        <title>Extensive microbial diversity within the chicken gut microbiome revealed by metagenomics and culture.</title>
        <authorList>
            <person name="Gilroy R."/>
            <person name="Ravi A."/>
            <person name="Getino M."/>
            <person name="Pursley I."/>
            <person name="Horton D.L."/>
            <person name="Alikhan N.F."/>
            <person name="Baker D."/>
            <person name="Gharbi K."/>
            <person name="Hall N."/>
            <person name="Watson M."/>
            <person name="Adriaenssens E.M."/>
            <person name="Foster-Nyarko E."/>
            <person name="Jarju S."/>
            <person name="Secka A."/>
            <person name="Antonio M."/>
            <person name="Oren A."/>
            <person name="Chaudhuri R.R."/>
            <person name="La Ragione R."/>
            <person name="Hildebrand F."/>
            <person name="Pallen M.J."/>
        </authorList>
    </citation>
    <scope>NUCLEOTIDE SEQUENCE</scope>
    <source>
        <strain evidence="3">6019</strain>
    </source>
</reference>
<reference evidence="3" key="2">
    <citation type="submission" date="2021-09" db="EMBL/GenBank/DDBJ databases">
        <authorList>
            <person name="Gilroy R."/>
        </authorList>
    </citation>
    <scope>NUCLEOTIDE SEQUENCE</scope>
    <source>
        <strain evidence="3">6019</strain>
    </source>
</reference>
<dbReference type="InterPro" id="IPR002701">
    <property type="entry name" value="CM_II_prokaryot"/>
</dbReference>
<gene>
    <name evidence="3" type="ORF">K8V35_00930</name>
</gene>
<dbReference type="Proteomes" id="UP000763505">
    <property type="component" value="Unassembled WGS sequence"/>
</dbReference>
<dbReference type="InterPro" id="IPR036263">
    <property type="entry name" value="Chorismate_II_sf"/>
</dbReference>
<keyword evidence="1 3" id="KW-0413">Isomerase</keyword>
<dbReference type="PROSITE" id="PS51168">
    <property type="entry name" value="CHORISMATE_MUT_2"/>
    <property type="match status" value="1"/>
</dbReference>
<dbReference type="AlphaFoldDB" id="A0A921DVN3"/>
<dbReference type="PANTHER" id="PTHR38041:SF1">
    <property type="entry name" value="CHORISMATE MUTASE"/>
    <property type="match status" value="1"/>
</dbReference>
<organism evidence="3 4">
    <name type="scientific">Aliicoccus persicus</name>
    <dbReference type="NCBI Taxonomy" id="930138"/>
    <lineage>
        <taxon>Bacteria</taxon>
        <taxon>Bacillati</taxon>
        <taxon>Bacillota</taxon>
        <taxon>Bacilli</taxon>
        <taxon>Bacillales</taxon>
        <taxon>Staphylococcaceae</taxon>
        <taxon>Aliicoccus</taxon>
    </lineage>
</organism>
<dbReference type="PANTHER" id="PTHR38041">
    <property type="entry name" value="CHORISMATE MUTASE"/>
    <property type="match status" value="1"/>
</dbReference>
<dbReference type="InterPro" id="IPR036979">
    <property type="entry name" value="CM_dom_sf"/>
</dbReference>
<evidence type="ECO:0000259" key="2">
    <source>
        <dbReference type="PROSITE" id="PS51168"/>
    </source>
</evidence>
<name>A0A921DVN3_9STAP</name>
<proteinExistence type="predicted"/>
<dbReference type="SMART" id="SM00830">
    <property type="entry name" value="CM_2"/>
    <property type="match status" value="1"/>
</dbReference>
<dbReference type="InterPro" id="IPR051331">
    <property type="entry name" value="Chorismate_mutase-related"/>
</dbReference>
<dbReference type="Gene3D" id="1.20.59.10">
    <property type="entry name" value="Chorismate mutase"/>
    <property type="match status" value="1"/>
</dbReference>
<evidence type="ECO:0000313" key="4">
    <source>
        <dbReference type="Proteomes" id="UP000763505"/>
    </source>
</evidence>
<dbReference type="GO" id="GO:0004106">
    <property type="term" value="F:chorismate mutase activity"/>
    <property type="evidence" value="ECO:0007669"/>
    <property type="project" value="UniProtKB-EC"/>
</dbReference>